<evidence type="ECO:0000256" key="1">
    <source>
        <dbReference type="SAM" id="MobiDB-lite"/>
    </source>
</evidence>
<keyword evidence="3" id="KW-1185">Reference proteome</keyword>
<evidence type="ECO:0000313" key="2">
    <source>
        <dbReference type="EMBL" id="KAK9775008.1"/>
    </source>
</evidence>
<dbReference type="EMBL" id="JARVKM010000037">
    <property type="protein sequence ID" value="KAK9775008.1"/>
    <property type="molecule type" value="Genomic_DNA"/>
</dbReference>
<name>A0ABR2XMG9_9PEZI</name>
<sequence>MAASSSAPDVLGDILTTLHRLELSFMNQHDRLSTIECTLSDAGTSPISRMGSLSSPHRSLAVEKLPRHDRGYLPTPETDGPPYQGYTASAYMASIMNMRRRFEFDTRSDIAEPCPEPASRHRDVLDADQECPTTSFYGEDNDYYTMSVYSSRPLSRFDLDAPRVPALPQEFVEPQGKCACEIHHRASGIALPTMQYEETPETPTSAADTGSRRSFSESQHSTSTAATSVSSKQSQDRAESISSAYKALKRSLGRSNSSGSGDKSTVVTGQKTIPPQKSSILAPSLLNRAQGRAKACVSAFQGFFSSVTRRMIEYQMNKLGA</sequence>
<reference evidence="2 3" key="1">
    <citation type="submission" date="2024-02" db="EMBL/GenBank/DDBJ databases">
        <title>First draft genome assembly of two strains of Seiridium cardinale.</title>
        <authorList>
            <person name="Emiliani G."/>
            <person name="Scali E."/>
        </authorList>
    </citation>
    <scope>NUCLEOTIDE SEQUENCE [LARGE SCALE GENOMIC DNA]</scope>
    <source>
        <strain evidence="2 3">BM-138-000479</strain>
    </source>
</reference>
<accession>A0ABR2XMG9</accession>
<evidence type="ECO:0000313" key="3">
    <source>
        <dbReference type="Proteomes" id="UP001465668"/>
    </source>
</evidence>
<proteinExistence type="predicted"/>
<gene>
    <name evidence="2" type="ORF">SCAR479_08282</name>
</gene>
<organism evidence="2 3">
    <name type="scientific">Seiridium cardinale</name>
    <dbReference type="NCBI Taxonomy" id="138064"/>
    <lineage>
        <taxon>Eukaryota</taxon>
        <taxon>Fungi</taxon>
        <taxon>Dikarya</taxon>
        <taxon>Ascomycota</taxon>
        <taxon>Pezizomycotina</taxon>
        <taxon>Sordariomycetes</taxon>
        <taxon>Xylariomycetidae</taxon>
        <taxon>Amphisphaeriales</taxon>
        <taxon>Sporocadaceae</taxon>
        <taxon>Seiridium</taxon>
    </lineage>
</organism>
<comment type="caution">
    <text evidence="2">The sequence shown here is derived from an EMBL/GenBank/DDBJ whole genome shotgun (WGS) entry which is preliminary data.</text>
</comment>
<protein>
    <submittedName>
        <fullName evidence="2">Uncharacterized protein</fullName>
    </submittedName>
</protein>
<feature type="compositionally biased region" description="Low complexity" evidence="1">
    <location>
        <begin position="216"/>
        <end position="233"/>
    </location>
</feature>
<feature type="compositionally biased region" description="Polar residues" evidence="1">
    <location>
        <begin position="262"/>
        <end position="278"/>
    </location>
</feature>
<dbReference type="Proteomes" id="UP001465668">
    <property type="component" value="Unassembled WGS sequence"/>
</dbReference>
<feature type="region of interest" description="Disordered" evidence="1">
    <location>
        <begin position="191"/>
        <end position="278"/>
    </location>
</feature>